<evidence type="ECO:0000256" key="9">
    <source>
        <dbReference type="ARBA" id="ARBA00023065"/>
    </source>
</evidence>
<evidence type="ECO:0000256" key="8">
    <source>
        <dbReference type="ARBA" id="ARBA00022989"/>
    </source>
</evidence>
<name>A0A7S0WVJ7_9CHLO</name>
<dbReference type="Pfam" id="PF01699">
    <property type="entry name" value="Na_Ca_ex"/>
    <property type="match status" value="2"/>
</dbReference>
<keyword evidence="3 11" id="KW-0813">Transport</keyword>
<evidence type="ECO:0000256" key="7">
    <source>
        <dbReference type="ARBA" id="ARBA00022837"/>
    </source>
</evidence>
<dbReference type="FunFam" id="1.20.1420.30:FF:000012">
    <property type="entry name" value="Vacuolar cation/proton exchanger"/>
    <property type="match status" value="1"/>
</dbReference>
<dbReference type="InterPro" id="IPR004798">
    <property type="entry name" value="CAX-like"/>
</dbReference>
<accession>A0A7S0WVJ7</accession>
<dbReference type="NCBIfam" id="TIGR00378">
    <property type="entry name" value="cax"/>
    <property type="match status" value="1"/>
</dbReference>
<evidence type="ECO:0000256" key="11">
    <source>
        <dbReference type="RuleBase" id="RU365028"/>
    </source>
</evidence>
<feature type="transmembrane region" description="Helical" evidence="11">
    <location>
        <begin position="336"/>
        <end position="361"/>
    </location>
</feature>
<dbReference type="PANTHER" id="PTHR31503:SF22">
    <property type="entry name" value="VACUOLAR CALCIUM ION TRANSPORTER"/>
    <property type="match status" value="1"/>
</dbReference>
<dbReference type="GO" id="GO:0015369">
    <property type="term" value="F:calcium:proton antiporter activity"/>
    <property type="evidence" value="ECO:0007669"/>
    <property type="project" value="UniProtKB-UniRule"/>
</dbReference>
<evidence type="ECO:0000256" key="2">
    <source>
        <dbReference type="ARBA" id="ARBA00008248"/>
    </source>
</evidence>
<dbReference type="GO" id="GO:0006874">
    <property type="term" value="P:intracellular calcium ion homeostasis"/>
    <property type="evidence" value="ECO:0007669"/>
    <property type="project" value="TreeGrafter"/>
</dbReference>
<feature type="transmembrane region" description="Helical" evidence="11">
    <location>
        <begin position="142"/>
        <end position="162"/>
    </location>
</feature>
<dbReference type="GO" id="GO:0009705">
    <property type="term" value="C:plant-type vacuole membrane"/>
    <property type="evidence" value="ECO:0007669"/>
    <property type="project" value="TreeGrafter"/>
</dbReference>
<dbReference type="InterPro" id="IPR004713">
    <property type="entry name" value="CaH_exchang"/>
</dbReference>
<evidence type="ECO:0000256" key="5">
    <source>
        <dbReference type="ARBA" id="ARBA00022568"/>
    </source>
</evidence>
<comment type="caution">
    <text evidence="11">Lacks conserved residue(s) required for the propagation of feature annotation.</text>
</comment>
<dbReference type="PANTHER" id="PTHR31503">
    <property type="entry name" value="VACUOLAR CALCIUM ION TRANSPORTER"/>
    <property type="match status" value="1"/>
</dbReference>
<dbReference type="InterPro" id="IPR004837">
    <property type="entry name" value="NaCa_Exmemb"/>
</dbReference>
<dbReference type="Gene3D" id="1.20.1420.30">
    <property type="entry name" value="NCX, central ion-binding region"/>
    <property type="match status" value="2"/>
</dbReference>
<comment type="similarity">
    <text evidence="2">Belongs to the Ca(2+):cation antiporter (CaCA) (TC 2.A.19) family. Cation/proton exchanger (CAX) subfamily.</text>
</comment>
<reference evidence="13" key="1">
    <citation type="submission" date="2021-01" db="EMBL/GenBank/DDBJ databases">
        <authorList>
            <person name="Corre E."/>
            <person name="Pelletier E."/>
            <person name="Niang G."/>
            <person name="Scheremetjew M."/>
            <person name="Finn R."/>
            <person name="Kale V."/>
            <person name="Holt S."/>
            <person name="Cochrane G."/>
            <person name="Meng A."/>
            <person name="Brown T."/>
            <person name="Cohen L."/>
        </authorList>
    </citation>
    <scope>NUCLEOTIDE SEQUENCE</scope>
    <source>
        <strain evidence="13">CCMP722</strain>
    </source>
</reference>
<dbReference type="GO" id="GO:0012505">
    <property type="term" value="C:endomembrane system"/>
    <property type="evidence" value="ECO:0007669"/>
    <property type="project" value="UniProtKB-SubCell"/>
</dbReference>
<evidence type="ECO:0000256" key="3">
    <source>
        <dbReference type="ARBA" id="ARBA00022448"/>
    </source>
</evidence>
<dbReference type="EMBL" id="HBFA01035246">
    <property type="protein sequence ID" value="CAD8686352.1"/>
    <property type="molecule type" value="Transcribed_RNA"/>
</dbReference>
<evidence type="ECO:0000259" key="12">
    <source>
        <dbReference type="Pfam" id="PF01699"/>
    </source>
</evidence>
<dbReference type="InterPro" id="IPR044880">
    <property type="entry name" value="NCX_ion-bd_dom_sf"/>
</dbReference>
<protein>
    <recommendedName>
        <fullName evidence="11">Vacuolar cation/proton exchanger</fullName>
    </recommendedName>
</protein>
<keyword evidence="4 11" id="KW-0050">Antiport</keyword>
<dbReference type="NCBIfam" id="TIGR00846">
    <property type="entry name" value="caca2"/>
    <property type="match status" value="1"/>
</dbReference>
<comment type="subcellular location">
    <subcellularLocation>
        <location evidence="1">Endomembrane system</location>
        <topology evidence="1">Multi-pass membrane protein</topology>
    </subcellularLocation>
    <subcellularLocation>
        <location evidence="11">Vacuole membrane</location>
    </subcellularLocation>
</comment>
<keyword evidence="10 11" id="KW-0472">Membrane</keyword>
<feature type="domain" description="Sodium/calcium exchanger membrane region" evidence="12">
    <location>
        <begin position="274"/>
        <end position="412"/>
    </location>
</feature>
<evidence type="ECO:0000256" key="10">
    <source>
        <dbReference type="ARBA" id="ARBA00023136"/>
    </source>
</evidence>
<keyword evidence="5 11" id="KW-0109">Calcium transport</keyword>
<proteinExistence type="inferred from homology"/>
<keyword evidence="11" id="KW-0926">Vacuole</keyword>
<feature type="transmembrane region" description="Helical" evidence="11">
    <location>
        <begin position="397"/>
        <end position="416"/>
    </location>
</feature>
<dbReference type="AlphaFoldDB" id="A0A7S0WVJ7"/>
<keyword evidence="6 11" id="KW-0812">Transmembrane</keyword>
<keyword evidence="9 11" id="KW-0406">Ion transport</keyword>
<feature type="transmembrane region" description="Helical" evidence="11">
    <location>
        <begin position="267"/>
        <end position="286"/>
    </location>
</feature>
<evidence type="ECO:0000313" key="13">
    <source>
        <dbReference type="EMBL" id="CAD8686352.1"/>
    </source>
</evidence>
<keyword evidence="7 11" id="KW-0106">Calcium</keyword>
<sequence>MGGDGDELDTENLRFEIDSSSKKKYKSVLADGWAVYAQRSFSAIFLTSKLNILLPCIPMAMISKNTLSDNGGAGIGGDGWTFTFSLLGIAPLAERLGFVTEELAEYTNQTLGGLLNASFGNLTEMIVSMFALRNNMLRVVKLSLLGSILSNTLLVLGCAFFFGGMKYKEQTFNADGANCNTGLLCLAVMGMTVPATLHATHTEMSGTGSEVALSRICSVFLLITYLAYLYFQLITHRELFEDDDDDDDDSNEGDEEDEEEKMIGEGLGFWGCVGWLGVLTIFISMLSDYLVDAIEGAAASWDMSVAFISVIVIPIVGNAAEHASAVIFAMKNKMDISIGVAIGSSTQIALLVFPFMVMVGYVCGKDMDLNLKVFESATLFMSVLTVAFMVADGQSTWLKGLTLILAYLVLSCSFWFHRDDDLKAQWPGAHA</sequence>
<evidence type="ECO:0000256" key="6">
    <source>
        <dbReference type="ARBA" id="ARBA00022692"/>
    </source>
</evidence>
<evidence type="ECO:0000256" key="1">
    <source>
        <dbReference type="ARBA" id="ARBA00004127"/>
    </source>
</evidence>
<feature type="transmembrane region" description="Helical" evidence="11">
    <location>
        <begin position="373"/>
        <end position="391"/>
    </location>
</feature>
<gene>
    <name evidence="13" type="ORF">POBO1169_LOCUS17663</name>
</gene>
<feature type="transmembrane region" description="Helical" evidence="11">
    <location>
        <begin position="182"/>
        <end position="200"/>
    </location>
</feature>
<evidence type="ECO:0000256" key="4">
    <source>
        <dbReference type="ARBA" id="ARBA00022449"/>
    </source>
</evidence>
<keyword evidence="8 11" id="KW-1133">Transmembrane helix</keyword>
<feature type="transmembrane region" description="Helical" evidence="11">
    <location>
        <begin position="212"/>
        <end position="231"/>
    </location>
</feature>
<feature type="domain" description="Sodium/calcium exchanger membrane region" evidence="12">
    <location>
        <begin position="80"/>
        <end position="233"/>
    </location>
</feature>
<organism evidence="13">
    <name type="scientific">Pyramimonas obovata</name>
    <dbReference type="NCBI Taxonomy" id="1411642"/>
    <lineage>
        <taxon>Eukaryota</taxon>
        <taxon>Viridiplantae</taxon>
        <taxon>Chlorophyta</taxon>
        <taxon>Pyramimonadophyceae</taxon>
        <taxon>Pyramimonadales</taxon>
        <taxon>Pyramimonadaceae</taxon>
        <taxon>Pyramimonas</taxon>
        <taxon>Pyramimonas incertae sedis</taxon>
    </lineage>
</organism>
<comment type="function">
    <text evidence="11">Vacuolar cation/proton exchanger (CAX). Translocates Ca(2+) and other metal ions into vacuoles using the proton gradient formed by H(+)-ATPase and H(+)-pyrophosphatase.</text>
</comment>